<comment type="caution">
    <text evidence="5">The sequence shown here is derived from an EMBL/GenBank/DDBJ whole genome shotgun (WGS) entry which is preliminary data.</text>
</comment>
<protein>
    <submittedName>
        <fullName evidence="5">HAD superfamily hydrolase</fullName>
    </submittedName>
</protein>
<evidence type="ECO:0000256" key="4">
    <source>
        <dbReference type="ARBA" id="ARBA00022842"/>
    </source>
</evidence>
<dbReference type="SFLD" id="SFLDG01129">
    <property type="entry name" value="C1.5:_HAD__Beta-PGM__Phosphata"/>
    <property type="match status" value="1"/>
</dbReference>
<sequence length="227" mass="25989">MKVIVFDLDDTLYDEITYVHSGFRAVAMFLLQEFCINPDESMRIMLSELETSGRGKVFDRLLAHNGIYSKANVGGCLRVYRRHDPQIQLYEDAIKCIEQLQEMGTSLYIVTDGNKWVQYRKLKALGLYDHPGIQKCYISRRFGTKNEKPSPYCFMQICAKERVEPTSVVYIGDNPNKDFVGIKPLGFKTVRLLRGGFADIQKPINYEADIKIDTLDELVEKVIIGAD</sequence>
<evidence type="ECO:0000256" key="2">
    <source>
        <dbReference type="ARBA" id="ARBA00022723"/>
    </source>
</evidence>
<proteinExistence type="predicted"/>
<dbReference type="SFLD" id="SFLDS00003">
    <property type="entry name" value="Haloacid_Dehalogenase"/>
    <property type="match status" value="1"/>
</dbReference>
<dbReference type="EMBL" id="BMFT01000002">
    <property type="protein sequence ID" value="GGH33098.1"/>
    <property type="molecule type" value="Genomic_DNA"/>
</dbReference>
<organism evidence="5 6">
    <name type="scientific">Paenibacillus segetis</name>
    <dbReference type="NCBI Taxonomy" id="1325360"/>
    <lineage>
        <taxon>Bacteria</taxon>
        <taxon>Bacillati</taxon>
        <taxon>Bacillota</taxon>
        <taxon>Bacilli</taxon>
        <taxon>Bacillales</taxon>
        <taxon>Paenibacillaceae</taxon>
        <taxon>Paenibacillus</taxon>
    </lineage>
</organism>
<dbReference type="PANTHER" id="PTHR46470:SF2">
    <property type="entry name" value="GLYCERALDEHYDE 3-PHOSPHATE PHOSPHATASE"/>
    <property type="match status" value="1"/>
</dbReference>
<accession>A0ABQ1YQC7</accession>
<evidence type="ECO:0000313" key="6">
    <source>
        <dbReference type="Proteomes" id="UP000659344"/>
    </source>
</evidence>
<name>A0ABQ1YQC7_9BACL</name>
<keyword evidence="4" id="KW-0460">Magnesium</keyword>
<dbReference type="SUPFAM" id="SSF56784">
    <property type="entry name" value="HAD-like"/>
    <property type="match status" value="1"/>
</dbReference>
<dbReference type="InterPro" id="IPR023214">
    <property type="entry name" value="HAD_sf"/>
</dbReference>
<keyword evidence="3 5" id="KW-0378">Hydrolase</keyword>
<dbReference type="Gene3D" id="3.40.50.1000">
    <property type="entry name" value="HAD superfamily/HAD-like"/>
    <property type="match status" value="1"/>
</dbReference>
<dbReference type="InterPro" id="IPR051400">
    <property type="entry name" value="HAD-like_hydrolase"/>
</dbReference>
<dbReference type="RefSeq" id="WP_188541404.1">
    <property type="nucleotide sequence ID" value="NZ_BMFT01000002.1"/>
</dbReference>
<dbReference type="InterPro" id="IPR036412">
    <property type="entry name" value="HAD-like_sf"/>
</dbReference>
<keyword evidence="6" id="KW-1185">Reference proteome</keyword>
<dbReference type="Proteomes" id="UP000659344">
    <property type="component" value="Unassembled WGS sequence"/>
</dbReference>
<reference evidence="6" key="1">
    <citation type="journal article" date="2019" name="Int. J. Syst. Evol. Microbiol.">
        <title>The Global Catalogue of Microorganisms (GCM) 10K type strain sequencing project: providing services to taxonomists for standard genome sequencing and annotation.</title>
        <authorList>
            <consortium name="The Broad Institute Genomics Platform"/>
            <consortium name="The Broad Institute Genome Sequencing Center for Infectious Disease"/>
            <person name="Wu L."/>
            <person name="Ma J."/>
        </authorList>
    </citation>
    <scope>NUCLEOTIDE SEQUENCE [LARGE SCALE GENOMIC DNA]</scope>
    <source>
        <strain evidence="6">CGMCC 1.12769</strain>
    </source>
</reference>
<dbReference type="Gene3D" id="1.10.150.520">
    <property type="match status" value="1"/>
</dbReference>
<comment type="cofactor">
    <cofactor evidence="1">
        <name>Mg(2+)</name>
        <dbReference type="ChEBI" id="CHEBI:18420"/>
    </cofactor>
</comment>
<evidence type="ECO:0000256" key="3">
    <source>
        <dbReference type="ARBA" id="ARBA00022801"/>
    </source>
</evidence>
<evidence type="ECO:0000313" key="5">
    <source>
        <dbReference type="EMBL" id="GGH33098.1"/>
    </source>
</evidence>
<dbReference type="NCBIfam" id="TIGR01549">
    <property type="entry name" value="HAD-SF-IA-v1"/>
    <property type="match status" value="1"/>
</dbReference>
<gene>
    <name evidence="5" type="ORF">GCM10008013_37920</name>
</gene>
<keyword evidence="2" id="KW-0479">Metal-binding</keyword>
<dbReference type="GO" id="GO:0016787">
    <property type="term" value="F:hydrolase activity"/>
    <property type="evidence" value="ECO:0007669"/>
    <property type="project" value="UniProtKB-KW"/>
</dbReference>
<dbReference type="InterPro" id="IPR006439">
    <property type="entry name" value="HAD-SF_hydro_IA"/>
</dbReference>
<dbReference type="PANTHER" id="PTHR46470">
    <property type="entry name" value="N-ACYLNEURAMINATE-9-PHOSPHATASE"/>
    <property type="match status" value="1"/>
</dbReference>
<dbReference type="Pfam" id="PF00702">
    <property type="entry name" value="Hydrolase"/>
    <property type="match status" value="1"/>
</dbReference>
<evidence type="ECO:0000256" key="1">
    <source>
        <dbReference type="ARBA" id="ARBA00001946"/>
    </source>
</evidence>